<keyword evidence="1" id="KW-0472">Membrane</keyword>
<sequence length="55" mass="6970">MCIRDADRQTNMHTIYFIFYFTIHFYLFYFNVMRLRGRKLFTFFMQTKLQLSKLI</sequence>
<proteinExistence type="predicted"/>
<dbReference type="EMBL" id="AY191295">
    <property type="protein sequence ID" value="AAO61986.1"/>
    <property type="molecule type" value="Genomic_DNA"/>
</dbReference>
<evidence type="ECO:0000256" key="1">
    <source>
        <dbReference type="SAM" id="Phobius"/>
    </source>
</evidence>
<accession>Q847Q0</accession>
<keyword evidence="1" id="KW-1133">Transmembrane helix</keyword>
<protein>
    <submittedName>
        <fullName evidence="2">Uncharacterized protein</fullName>
    </submittedName>
</protein>
<evidence type="ECO:0000313" key="2">
    <source>
        <dbReference type="EMBL" id="AAO61986.1"/>
    </source>
</evidence>
<name>Q847Q0_ASTYP</name>
<reference evidence="2" key="1">
    <citation type="journal article" date="2003" name="J. Bacteriol.">
        <title>Identification and characterization of phytoplasmal genes, employing a novel method of isolating phytoplasmal genomic DNA.</title>
        <authorList>
            <person name="Melamed S."/>
            <person name="Tanne E."/>
            <person name="Ben-Haim R."/>
            <person name="Edelbaum O."/>
            <person name="Yogev D."/>
            <person name="Sela I."/>
        </authorList>
    </citation>
    <scope>NUCLEOTIDE SEQUENCE</scope>
</reference>
<keyword evidence="1" id="KW-0812">Transmembrane</keyword>
<dbReference type="AlphaFoldDB" id="Q847Q0"/>
<feature type="transmembrane region" description="Helical" evidence="1">
    <location>
        <begin position="14"/>
        <end position="32"/>
    </location>
</feature>
<organism evidence="2">
    <name type="scientific">Aster yellows phytoplasma</name>
    <dbReference type="NCBI Taxonomy" id="35779"/>
    <lineage>
        <taxon>Bacteria</taxon>
        <taxon>Bacillati</taxon>
        <taxon>Mycoplasmatota</taxon>
        <taxon>Mollicutes</taxon>
        <taxon>Acholeplasmatales</taxon>
        <taxon>Acholeplasmataceae</taxon>
        <taxon>Candidatus Phytoplasma</taxon>
        <taxon>16SrI (Aster yellows group)</taxon>
    </lineage>
</organism>